<dbReference type="GO" id="GO:0016020">
    <property type="term" value="C:membrane"/>
    <property type="evidence" value="ECO:0007669"/>
    <property type="project" value="UniProtKB-SubCell"/>
</dbReference>
<name>A0A9D2B0P4_9GAMM</name>
<evidence type="ECO:0000256" key="5">
    <source>
        <dbReference type="SAM" id="Phobius"/>
    </source>
</evidence>
<proteinExistence type="predicted"/>
<evidence type="ECO:0000313" key="8">
    <source>
        <dbReference type="Proteomes" id="UP000886829"/>
    </source>
</evidence>
<dbReference type="AlphaFoldDB" id="A0A9D2B0P4"/>
<comment type="subcellular location">
    <subcellularLocation>
        <location evidence="1">Membrane</location>
        <topology evidence="1">Single-pass membrane protein</topology>
    </subcellularLocation>
</comment>
<evidence type="ECO:0000256" key="3">
    <source>
        <dbReference type="ARBA" id="ARBA00022989"/>
    </source>
</evidence>
<evidence type="ECO:0000256" key="2">
    <source>
        <dbReference type="ARBA" id="ARBA00022692"/>
    </source>
</evidence>
<feature type="domain" description="Bacterial virulence protein VirB8" evidence="6">
    <location>
        <begin position="115"/>
        <end position="307"/>
    </location>
</feature>
<comment type="caution">
    <text evidence="7">The sequence shown here is derived from an EMBL/GenBank/DDBJ whole genome shotgun (WGS) entry which is preliminary data.</text>
</comment>
<feature type="transmembrane region" description="Helical" evidence="5">
    <location>
        <begin position="111"/>
        <end position="133"/>
    </location>
</feature>
<reference evidence="7" key="1">
    <citation type="journal article" date="2021" name="PeerJ">
        <title>Extensive microbial diversity within the chicken gut microbiome revealed by metagenomics and culture.</title>
        <authorList>
            <person name="Gilroy R."/>
            <person name="Ravi A."/>
            <person name="Getino M."/>
            <person name="Pursley I."/>
            <person name="Horton D.L."/>
            <person name="Alikhan N.F."/>
            <person name="Baker D."/>
            <person name="Gharbi K."/>
            <person name="Hall N."/>
            <person name="Watson M."/>
            <person name="Adriaenssens E.M."/>
            <person name="Foster-Nyarko E."/>
            <person name="Jarju S."/>
            <person name="Secka A."/>
            <person name="Antonio M."/>
            <person name="Oren A."/>
            <person name="Chaudhuri R.R."/>
            <person name="La Ragione R."/>
            <person name="Hildebrand F."/>
            <person name="Pallen M.J."/>
        </authorList>
    </citation>
    <scope>NUCLEOTIDE SEQUENCE</scope>
    <source>
        <strain evidence="7">USASDec5-558</strain>
    </source>
</reference>
<protein>
    <submittedName>
        <fullName evidence="7">Type IV secretion system protein</fullName>
    </submittedName>
</protein>
<evidence type="ECO:0000313" key="7">
    <source>
        <dbReference type="EMBL" id="HIX56860.1"/>
    </source>
</evidence>
<dbReference type="InterPro" id="IPR032710">
    <property type="entry name" value="NTF2-like_dom_sf"/>
</dbReference>
<dbReference type="SUPFAM" id="SSF54427">
    <property type="entry name" value="NTF2-like"/>
    <property type="match status" value="1"/>
</dbReference>
<keyword evidence="4 5" id="KW-0472">Membrane</keyword>
<dbReference type="Proteomes" id="UP000886829">
    <property type="component" value="Unassembled WGS sequence"/>
</dbReference>
<accession>A0A9D2B0P4</accession>
<sequence length="311" mass="34367">MAESSELLNDAERQALYELDLEEEEEENNRAYAAAASVTTADYQLSANYASSSTPNDTVAILAGPSLSGLTSGAEALSCQAQDARKERFNRHACFGVHKQNLLLQDLKRHLIYLLLGLGGLALGFTALSGLIAHSMRSTVVPYVVTVDKHGVVLNEGTLPSLSSNQDLPASVITSQLCEFVRNVRLITKDNEIQHQAILQAYAFVLPNSELAQELSTYYRNHNPFTLAQKQTVTIEIANVINVGEHTLQIDWVEHLHSADPLINRQEDQERKLRALLTYSIEDAAQQDTESILLNPLNIYIHTFIVTDVIA</sequence>
<keyword evidence="2 5" id="KW-0812">Transmembrane</keyword>
<gene>
    <name evidence="7" type="ORF">H9850_05255</name>
</gene>
<dbReference type="InterPro" id="IPR007430">
    <property type="entry name" value="VirB8"/>
</dbReference>
<dbReference type="CDD" id="cd16425">
    <property type="entry name" value="TrbF"/>
    <property type="match status" value="1"/>
</dbReference>
<reference evidence="7" key="2">
    <citation type="submission" date="2021-04" db="EMBL/GenBank/DDBJ databases">
        <authorList>
            <person name="Gilroy R."/>
        </authorList>
    </citation>
    <scope>NUCLEOTIDE SEQUENCE</scope>
    <source>
        <strain evidence="7">USASDec5-558</strain>
    </source>
</reference>
<evidence type="ECO:0000259" key="6">
    <source>
        <dbReference type="Pfam" id="PF04335"/>
    </source>
</evidence>
<dbReference type="EMBL" id="DXEV01000100">
    <property type="protein sequence ID" value="HIX56860.1"/>
    <property type="molecule type" value="Genomic_DNA"/>
</dbReference>
<dbReference type="InterPro" id="IPR035658">
    <property type="entry name" value="TrbF"/>
</dbReference>
<dbReference type="Pfam" id="PF04335">
    <property type="entry name" value="VirB8"/>
    <property type="match status" value="1"/>
</dbReference>
<evidence type="ECO:0000256" key="1">
    <source>
        <dbReference type="ARBA" id="ARBA00004167"/>
    </source>
</evidence>
<dbReference type="Gene3D" id="3.10.450.230">
    <property type="entry name" value="VirB8 protein"/>
    <property type="match status" value="1"/>
</dbReference>
<keyword evidence="3 5" id="KW-1133">Transmembrane helix</keyword>
<evidence type="ECO:0000256" key="4">
    <source>
        <dbReference type="ARBA" id="ARBA00023136"/>
    </source>
</evidence>
<organism evidence="7 8">
    <name type="scientific">Candidatus Anaerobiospirillum pullistercoris</name>
    <dbReference type="NCBI Taxonomy" id="2838452"/>
    <lineage>
        <taxon>Bacteria</taxon>
        <taxon>Pseudomonadati</taxon>
        <taxon>Pseudomonadota</taxon>
        <taxon>Gammaproteobacteria</taxon>
        <taxon>Aeromonadales</taxon>
        <taxon>Succinivibrionaceae</taxon>
        <taxon>Anaerobiospirillum</taxon>
    </lineage>
</organism>